<accession>A0A1G8RT52</accession>
<protein>
    <submittedName>
        <fullName evidence="3">Anti-sigma-K factor RskA</fullName>
    </submittedName>
</protein>
<keyword evidence="1" id="KW-0472">Membrane</keyword>
<dbReference type="Proteomes" id="UP000199093">
    <property type="component" value="Unassembled WGS sequence"/>
</dbReference>
<dbReference type="EMBL" id="FNEJ01000021">
    <property type="protein sequence ID" value="SDJ19530.1"/>
    <property type="molecule type" value="Genomic_DNA"/>
</dbReference>
<keyword evidence="4" id="KW-1185">Reference proteome</keyword>
<dbReference type="PANTHER" id="PTHR37461">
    <property type="entry name" value="ANTI-SIGMA-K FACTOR RSKA"/>
    <property type="match status" value="1"/>
</dbReference>
<dbReference type="GO" id="GO:0006417">
    <property type="term" value="P:regulation of translation"/>
    <property type="evidence" value="ECO:0007669"/>
    <property type="project" value="TreeGrafter"/>
</dbReference>
<gene>
    <name evidence="3" type="ORF">SAMN04487993_102149</name>
</gene>
<dbReference type="PANTHER" id="PTHR37461:SF1">
    <property type="entry name" value="ANTI-SIGMA-K FACTOR RSKA"/>
    <property type="match status" value="1"/>
</dbReference>
<sequence>MTGRDETDLPGGWEAAAAEYVLGLLPEAEARAFHARLGQDRDLQRDVEAWQDYFSTLTDEIAPVAPPPQVLRRIEARLYGRRRRGFGSSLLPYLLGAVTAGALAWAALTTGLVGPAEDPHLYAELRVPDRGLDMLAHWSPETGTFMVRWDGGDYPDDRALQIWVIPEGAETPLSVGLIARGEGLTSIWLPEDLAAQVPGATVAISEEPEGGSPTGLPTGPVLASGLLDARIPASL</sequence>
<dbReference type="STRING" id="555512.SAMN04487993_102149"/>
<keyword evidence="1" id="KW-1133">Transmembrane helix</keyword>
<dbReference type="Pfam" id="PF10099">
    <property type="entry name" value="RskA_C"/>
    <property type="match status" value="1"/>
</dbReference>
<dbReference type="RefSeq" id="WP_089850294.1">
    <property type="nucleotide sequence ID" value="NZ_FNEJ01000021.1"/>
</dbReference>
<reference evidence="3 4" key="1">
    <citation type="submission" date="2016-10" db="EMBL/GenBank/DDBJ databases">
        <authorList>
            <person name="de Groot N.N."/>
        </authorList>
    </citation>
    <scope>NUCLEOTIDE SEQUENCE [LARGE SCALE GENOMIC DNA]</scope>
    <source>
        <strain evidence="3 4">DSM 26424</strain>
    </source>
</reference>
<proteinExistence type="predicted"/>
<dbReference type="AlphaFoldDB" id="A0A1G8RT52"/>
<dbReference type="InterPro" id="IPR018764">
    <property type="entry name" value="RskA_C"/>
</dbReference>
<dbReference type="OrthoDB" id="9816387at2"/>
<feature type="transmembrane region" description="Helical" evidence="1">
    <location>
        <begin position="90"/>
        <end position="108"/>
    </location>
</feature>
<evidence type="ECO:0000256" key="1">
    <source>
        <dbReference type="SAM" id="Phobius"/>
    </source>
</evidence>
<dbReference type="GO" id="GO:0016989">
    <property type="term" value="F:sigma factor antagonist activity"/>
    <property type="evidence" value="ECO:0007669"/>
    <property type="project" value="TreeGrafter"/>
</dbReference>
<organism evidence="3 4">
    <name type="scientific">Salipiger marinus</name>
    <dbReference type="NCBI Taxonomy" id="555512"/>
    <lineage>
        <taxon>Bacteria</taxon>
        <taxon>Pseudomonadati</taxon>
        <taxon>Pseudomonadota</taxon>
        <taxon>Alphaproteobacteria</taxon>
        <taxon>Rhodobacterales</taxon>
        <taxon>Roseobacteraceae</taxon>
        <taxon>Salipiger</taxon>
    </lineage>
</organism>
<name>A0A1G8RT52_9RHOB</name>
<keyword evidence="1" id="KW-0812">Transmembrane</keyword>
<evidence type="ECO:0000313" key="4">
    <source>
        <dbReference type="Proteomes" id="UP000199093"/>
    </source>
</evidence>
<feature type="domain" description="Anti-sigma K factor RskA C-terminal" evidence="2">
    <location>
        <begin position="110"/>
        <end position="221"/>
    </location>
</feature>
<evidence type="ECO:0000259" key="2">
    <source>
        <dbReference type="Pfam" id="PF10099"/>
    </source>
</evidence>
<dbReference type="GO" id="GO:0005886">
    <property type="term" value="C:plasma membrane"/>
    <property type="evidence" value="ECO:0007669"/>
    <property type="project" value="InterPro"/>
</dbReference>
<evidence type="ECO:0000313" key="3">
    <source>
        <dbReference type="EMBL" id="SDJ19530.1"/>
    </source>
</evidence>
<dbReference type="InterPro" id="IPR051474">
    <property type="entry name" value="Anti-sigma-K/W_factor"/>
</dbReference>